<dbReference type="GO" id="GO:0045892">
    <property type="term" value="P:negative regulation of DNA-templated transcription"/>
    <property type="evidence" value="ECO:0007669"/>
    <property type="project" value="TreeGrafter"/>
</dbReference>
<dbReference type="Gene3D" id="1.10.10.10">
    <property type="entry name" value="Winged helix-like DNA-binding domain superfamily/Winged helix DNA-binding domain"/>
    <property type="match status" value="1"/>
</dbReference>
<dbReference type="PROSITE" id="PS51078">
    <property type="entry name" value="ICLR_ED"/>
    <property type="match status" value="1"/>
</dbReference>
<keyword evidence="2" id="KW-0238">DNA-binding</keyword>
<dbReference type="Proteomes" id="UP000053060">
    <property type="component" value="Unassembled WGS sequence"/>
</dbReference>
<gene>
    <name evidence="6" type="ORF">Z045_16545</name>
</gene>
<dbReference type="GO" id="GO:0003700">
    <property type="term" value="F:DNA-binding transcription factor activity"/>
    <property type="evidence" value="ECO:0007669"/>
    <property type="project" value="TreeGrafter"/>
</dbReference>
<reference evidence="7" key="1">
    <citation type="submission" date="2015-01" db="EMBL/GenBank/DDBJ databases">
        <title>Draft genome sequence of Rhodococcus pyridinivorans strain KG-16, a hydrocarbon-degrading bacterium.</title>
        <authorList>
            <person name="Aggarwal R.K."/>
            <person name="Dawar C."/>
        </authorList>
    </citation>
    <scope>NUCLEOTIDE SEQUENCE [LARGE SCALE GENOMIC DNA]</scope>
    <source>
        <strain evidence="7">KG-16</strain>
    </source>
</reference>
<keyword evidence="1" id="KW-0805">Transcription regulation</keyword>
<evidence type="ECO:0000256" key="3">
    <source>
        <dbReference type="ARBA" id="ARBA00023163"/>
    </source>
</evidence>
<dbReference type="InterPro" id="IPR005471">
    <property type="entry name" value="Tscrpt_reg_IclR_N"/>
</dbReference>
<comment type="caution">
    <text evidence="6">The sequence shown here is derived from an EMBL/GenBank/DDBJ whole genome shotgun (WGS) entry which is preliminary data.</text>
</comment>
<protein>
    <submittedName>
        <fullName evidence="6">IclR family transcriptional regulator</fullName>
    </submittedName>
</protein>
<sequence length="232" mass="24518">MATPETNPAQTRAAGTQTLARGLHALELVSCSPGGMTIQEVAERLGVHRSIATRLLSTIAEFHLVNRGPDGRYRPAGGLAALARNVYASIREQAAPVMQELAERIGVSVALFVAETDDAVAVAVTEPANSTVRVSFREGGRHPLGRGAAGYALLAAMPPREGEDPRVTEGRRTGWVLSFGEVERGYWGLGVPLMRPANEPAACLTLIGVSKEVLEDSIEATLLVADELSDLG</sequence>
<dbReference type="InterPro" id="IPR036390">
    <property type="entry name" value="WH_DNA-bd_sf"/>
</dbReference>
<dbReference type="PANTHER" id="PTHR30136">
    <property type="entry name" value="HELIX-TURN-HELIX TRANSCRIPTIONAL REGULATOR, ICLR FAMILY"/>
    <property type="match status" value="1"/>
</dbReference>
<evidence type="ECO:0000259" key="4">
    <source>
        <dbReference type="PROSITE" id="PS51077"/>
    </source>
</evidence>
<dbReference type="InterPro" id="IPR014757">
    <property type="entry name" value="Tscrpt_reg_IclR_C"/>
</dbReference>
<dbReference type="RefSeq" id="WP_060652827.1">
    <property type="nucleotide sequence ID" value="NZ_AZXY01000008.1"/>
</dbReference>
<dbReference type="InterPro" id="IPR050707">
    <property type="entry name" value="HTH_MetabolicPath_Reg"/>
</dbReference>
<dbReference type="InterPro" id="IPR029016">
    <property type="entry name" value="GAF-like_dom_sf"/>
</dbReference>
<evidence type="ECO:0000259" key="5">
    <source>
        <dbReference type="PROSITE" id="PS51078"/>
    </source>
</evidence>
<dbReference type="PATRIC" id="fig|1441730.3.peg.3447"/>
<feature type="domain" description="IclR-ED" evidence="5">
    <location>
        <begin position="78"/>
        <end position="232"/>
    </location>
</feature>
<dbReference type="PANTHER" id="PTHR30136:SF24">
    <property type="entry name" value="HTH-TYPE TRANSCRIPTIONAL REPRESSOR ALLR"/>
    <property type="match status" value="1"/>
</dbReference>
<dbReference type="SUPFAM" id="SSF46785">
    <property type="entry name" value="Winged helix' DNA-binding domain"/>
    <property type="match status" value="1"/>
</dbReference>
<dbReference type="AlphaFoldDB" id="A0A0V9UHW5"/>
<feature type="domain" description="HTH iclR-type" evidence="4">
    <location>
        <begin position="16"/>
        <end position="77"/>
    </location>
</feature>
<reference evidence="6 7" key="2">
    <citation type="journal article" date="2016" name="Genome Announc.">
        <title>Draft Genome Sequence of a Versatile Hydrocarbon-Degrading Bacterium, Rhodococcus pyridinivorans Strain KG-16, Collected from Oil Fields in India.</title>
        <authorList>
            <person name="Aggarwal R.K."/>
            <person name="Dawar C."/>
            <person name="Phanindranath R."/>
            <person name="Mutnuri L."/>
            <person name="Dayal A.M."/>
        </authorList>
    </citation>
    <scope>NUCLEOTIDE SEQUENCE [LARGE SCALE GENOMIC DNA]</scope>
    <source>
        <strain evidence="6 7">KG-16</strain>
    </source>
</reference>
<proteinExistence type="predicted"/>
<dbReference type="InterPro" id="IPR036388">
    <property type="entry name" value="WH-like_DNA-bd_sf"/>
</dbReference>
<name>A0A0V9UHW5_9NOCA</name>
<evidence type="ECO:0000256" key="2">
    <source>
        <dbReference type="ARBA" id="ARBA00023125"/>
    </source>
</evidence>
<dbReference type="SUPFAM" id="SSF55781">
    <property type="entry name" value="GAF domain-like"/>
    <property type="match status" value="1"/>
</dbReference>
<dbReference type="PROSITE" id="PS51077">
    <property type="entry name" value="HTH_ICLR"/>
    <property type="match status" value="1"/>
</dbReference>
<accession>A0A0V9UHW5</accession>
<keyword evidence="3" id="KW-0804">Transcription</keyword>
<evidence type="ECO:0000256" key="1">
    <source>
        <dbReference type="ARBA" id="ARBA00023015"/>
    </source>
</evidence>
<evidence type="ECO:0000313" key="7">
    <source>
        <dbReference type="Proteomes" id="UP000053060"/>
    </source>
</evidence>
<dbReference type="Pfam" id="PF09339">
    <property type="entry name" value="HTH_IclR"/>
    <property type="match status" value="1"/>
</dbReference>
<organism evidence="6 7">
    <name type="scientific">Rhodococcus pyridinivorans KG-16</name>
    <dbReference type="NCBI Taxonomy" id="1441730"/>
    <lineage>
        <taxon>Bacteria</taxon>
        <taxon>Bacillati</taxon>
        <taxon>Actinomycetota</taxon>
        <taxon>Actinomycetes</taxon>
        <taxon>Mycobacteriales</taxon>
        <taxon>Nocardiaceae</taxon>
        <taxon>Rhodococcus</taxon>
    </lineage>
</organism>
<dbReference type="EMBL" id="AZXY01000008">
    <property type="protein sequence ID" value="KSZ57582.1"/>
    <property type="molecule type" value="Genomic_DNA"/>
</dbReference>
<dbReference type="Gene3D" id="3.30.450.40">
    <property type="match status" value="2"/>
</dbReference>
<dbReference type="GO" id="GO:0003677">
    <property type="term" value="F:DNA binding"/>
    <property type="evidence" value="ECO:0007669"/>
    <property type="project" value="UniProtKB-KW"/>
</dbReference>
<dbReference type="SMART" id="SM00346">
    <property type="entry name" value="HTH_ICLR"/>
    <property type="match status" value="1"/>
</dbReference>
<evidence type="ECO:0000313" key="6">
    <source>
        <dbReference type="EMBL" id="KSZ57582.1"/>
    </source>
</evidence>
<dbReference type="Pfam" id="PF01614">
    <property type="entry name" value="IclR_C"/>
    <property type="match status" value="1"/>
</dbReference>